<dbReference type="AlphaFoldDB" id="A0A1F7Z2J4"/>
<reference evidence="1 2" key="1">
    <citation type="journal article" date="2016" name="Nat. Commun.">
        <title>Thousands of microbial genomes shed light on interconnected biogeochemical processes in an aquifer system.</title>
        <authorList>
            <person name="Anantharaman K."/>
            <person name="Brown C.T."/>
            <person name="Hug L.A."/>
            <person name="Sharon I."/>
            <person name="Castelle C.J."/>
            <person name="Probst A.J."/>
            <person name="Thomas B.C."/>
            <person name="Singh A."/>
            <person name="Wilkins M.J."/>
            <person name="Karaoz U."/>
            <person name="Brodie E.L."/>
            <person name="Williams K.H."/>
            <person name="Hubbard S.S."/>
            <person name="Banfield J.F."/>
        </authorList>
    </citation>
    <scope>NUCLEOTIDE SEQUENCE [LARGE SCALE GENOMIC DNA]</scope>
</reference>
<accession>A0A1F7Z2J4</accession>
<gene>
    <name evidence="1" type="ORF">A2803_05535</name>
</gene>
<dbReference type="Proteomes" id="UP000178870">
    <property type="component" value="Unassembled WGS sequence"/>
</dbReference>
<sequence length="162" mass="18507">MKIILAVILTAALLFLFSREPEEVHFHAGFQVYKDNQLQDYSGLEYMHLEPCNKEGLEEEPTPEHEQEERAHLHDNIGDVVHVHRGNVVWRDLFKNINVEIDPDTKAYINGREISDFLNHPIKAYDSLIVLEGETELSNKLETAVTKEHIIDAESASENCGS</sequence>
<proteinExistence type="predicted"/>
<organism evidence="1 2">
    <name type="scientific">Candidatus Woesebacteria bacterium RIFCSPHIGHO2_01_FULL_44_21</name>
    <dbReference type="NCBI Taxonomy" id="1802503"/>
    <lineage>
        <taxon>Bacteria</taxon>
        <taxon>Candidatus Woeseibacteriota</taxon>
    </lineage>
</organism>
<dbReference type="EMBL" id="MGGP01000004">
    <property type="protein sequence ID" value="OGM33299.1"/>
    <property type="molecule type" value="Genomic_DNA"/>
</dbReference>
<evidence type="ECO:0000313" key="2">
    <source>
        <dbReference type="Proteomes" id="UP000178870"/>
    </source>
</evidence>
<evidence type="ECO:0000313" key="1">
    <source>
        <dbReference type="EMBL" id="OGM33299.1"/>
    </source>
</evidence>
<name>A0A1F7Z2J4_9BACT</name>
<comment type="caution">
    <text evidence="1">The sequence shown here is derived from an EMBL/GenBank/DDBJ whole genome shotgun (WGS) entry which is preliminary data.</text>
</comment>
<protein>
    <submittedName>
        <fullName evidence="1">Uncharacterized protein</fullName>
    </submittedName>
</protein>